<evidence type="ECO:0000313" key="3">
    <source>
        <dbReference type="Proteomes" id="UP000319143"/>
    </source>
</evidence>
<dbReference type="Proteomes" id="UP000319143">
    <property type="component" value="Unassembled WGS sequence"/>
</dbReference>
<dbReference type="AlphaFoldDB" id="A0A5C6D5J4"/>
<feature type="compositionally biased region" description="Basic and acidic residues" evidence="1">
    <location>
        <begin position="72"/>
        <end position="92"/>
    </location>
</feature>
<comment type="caution">
    <text evidence="2">The sequence shown here is derived from an EMBL/GenBank/DDBJ whole genome shotgun (WGS) entry which is preliminary data.</text>
</comment>
<evidence type="ECO:0000256" key="1">
    <source>
        <dbReference type="SAM" id="MobiDB-lite"/>
    </source>
</evidence>
<dbReference type="EMBL" id="SJPV01000018">
    <property type="protein sequence ID" value="TWU31114.1"/>
    <property type="molecule type" value="Genomic_DNA"/>
</dbReference>
<keyword evidence="3" id="KW-1185">Reference proteome</keyword>
<reference evidence="2 3" key="1">
    <citation type="submission" date="2019-02" db="EMBL/GenBank/DDBJ databases">
        <title>Deep-cultivation of Planctomycetes and their phenomic and genomic characterization uncovers novel biology.</title>
        <authorList>
            <person name="Wiegand S."/>
            <person name="Jogler M."/>
            <person name="Boedeker C."/>
            <person name="Pinto D."/>
            <person name="Vollmers J."/>
            <person name="Rivas-Marin E."/>
            <person name="Kohn T."/>
            <person name="Peeters S.H."/>
            <person name="Heuer A."/>
            <person name="Rast P."/>
            <person name="Oberbeckmann S."/>
            <person name="Bunk B."/>
            <person name="Jeske O."/>
            <person name="Meyerdierks A."/>
            <person name="Storesund J.E."/>
            <person name="Kallscheuer N."/>
            <person name="Luecker S."/>
            <person name="Lage O.M."/>
            <person name="Pohl T."/>
            <person name="Merkel B.J."/>
            <person name="Hornburger P."/>
            <person name="Mueller R.-W."/>
            <person name="Bruemmer F."/>
            <person name="Labrenz M."/>
            <person name="Spormann A.M."/>
            <person name="Op Den Camp H."/>
            <person name="Overmann J."/>
            <person name="Amann R."/>
            <person name="Jetten M.S.M."/>
            <person name="Mascher T."/>
            <person name="Medema M.H."/>
            <person name="Devos D.P."/>
            <person name="Kaster A.-K."/>
            <person name="Ovreas L."/>
            <person name="Rohde M."/>
            <person name="Galperin M.Y."/>
            <person name="Jogler C."/>
        </authorList>
    </citation>
    <scope>NUCLEOTIDE SEQUENCE [LARGE SCALE GENOMIC DNA]</scope>
    <source>
        <strain evidence="2 3">Poly41</strain>
    </source>
</reference>
<name>A0A5C6D5J4_9BACT</name>
<feature type="region of interest" description="Disordered" evidence="1">
    <location>
        <begin position="67"/>
        <end position="92"/>
    </location>
</feature>
<accession>A0A5C6D5J4</accession>
<evidence type="ECO:0000313" key="2">
    <source>
        <dbReference type="EMBL" id="TWU31114.1"/>
    </source>
</evidence>
<gene>
    <name evidence="2" type="ORF">Poly41_63050</name>
</gene>
<sequence>METMPTFLHIRVGNEFDRSEKFWDSGSNRRLPGNVPSWSLGNTRRRILSVVKFDVARVCGLKGIATGGTRTDNARHGTQDDQVDRVITRDQL</sequence>
<protein>
    <submittedName>
        <fullName evidence="2">Uncharacterized protein</fullName>
    </submittedName>
</protein>
<organism evidence="2 3">
    <name type="scientific">Novipirellula artificiosorum</name>
    <dbReference type="NCBI Taxonomy" id="2528016"/>
    <lineage>
        <taxon>Bacteria</taxon>
        <taxon>Pseudomonadati</taxon>
        <taxon>Planctomycetota</taxon>
        <taxon>Planctomycetia</taxon>
        <taxon>Pirellulales</taxon>
        <taxon>Pirellulaceae</taxon>
        <taxon>Novipirellula</taxon>
    </lineage>
</organism>
<proteinExistence type="predicted"/>